<feature type="compositionally biased region" description="Polar residues" evidence="1">
    <location>
        <begin position="23"/>
        <end position="36"/>
    </location>
</feature>
<dbReference type="OrthoDB" id="10518266at2759"/>
<feature type="region of interest" description="Disordered" evidence="1">
    <location>
        <begin position="159"/>
        <end position="326"/>
    </location>
</feature>
<keyword evidence="3" id="KW-1185">Reference proteome</keyword>
<feature type="compositionally biased region" description="Low complexity" evidence="1">
    <location>
        <begin position="53"/>
        <end position="64"/>
    </location>
</feature>
<accession>D7FV11</accession>
<dbReference type="InParanoid" id="D7FV11"/>
<feature type="region of interest" description="Disordered" evidence="1">
    <location>
        <begin position="22"/>
        <end position="71"/>
    </location>
</feature>
<evidence type="ECO:0000313" key="3">
    <source>
        <dbReference type="Proteomes" id="UP000002630"/>
    </source>
</evidence>
<evidence type="ECO:0000313" key="2">
    <source>
        <dbReference type="EMBL" id="CBJ31817.1"/>
    </source>
</evidence>
<feature type="compositionally biased region" description="Basic and acidic residues" evidence="1">
    <location>
        <begin position="39"/>
        <end position="52"/>
    </location>
</feature>
<organism evidence="2 3">
    <name type="scientific">Ectocarpus siliculosus</name>
    <name type="common">Brown alga</name>
    <name type="synonym">Conferva siliculosa</name>
    <dbReference type="NCBI Taxonomy" id="2880"/>
    <lineage>
        <taxon>Eukaryota</taxon>
        <taxon>Sar</taxon>
        <taxon>Stramenopiles</taxon>
        <taxon>Ochrophyta</taxon>
        <taxon>PX clade</taxon>
        <taxon>Phaeophyceae</taxon>
        <taxon>Ectocarpales</taxon>
        <taxon>Ectocarpaceae</taxon>
        <taxon>Ectocarpus</taxon>
    </lineage>
</organism>
<dbReference type="EMBL" id="FN649760">
    <property type="protein sequence ID" value="CBJ31817.1"/>
    <property type="molecule type" value="Genomic_DNA"/>
</dbReference>
<sequence>MPKRGRESLRNRWSVLEERLAVRTSSKCPPTTSSLMPTADRRARERCEDGKHAGSSQAQPTGAQQGAGGANPLSVMRALSLWPPYATTGNPGQLAALSRQFAAAAAAAAAVGAAPKAPVTFPSVATGNRKPDNPAFGGSAGVLGQLAAAAAAAGRGHTGRAATAAAATRPRGQQARKRRMLGSSHPDGQWASGAYQGEAVPPGDEDEDEDEARHRGSAVANSSSENRIGSLPAHGETGTGAAPGVPDRAAYAEDELSDDPDGSNNSDVEVANQGAAASGCVQAVNDRHEEESGAATGSVSSRITREAPRYEEDELSDDDLDESDSL</sequence>
<name>D7FV11_ECTSI</name>
<feature type="compositionally biased region" description="Acidic residues" evidence="1">
    <location>
        <begin position="311"/>
        <end position="326"/>
    </location>
</feature>
<dbReference type="Proteomes" id="UP000002630">
    <property type="component" value="Unassembled WGS sequence"/>
</dbReference>
<gene>
    <name evidence="2" type="ORF">Esi_0285_0028</name>
</gene>
<proteinExistence type="predicted"/>
<feature type="compositionally biased region" description="Low complexity" evidence="1">
    <location>
        <begin position="159"/>
        <end position="173"/>
    </location>
</feature>
<evidence type="ECO:0000256" key="1">
    <source>
        <dbReference type="SAM" id="MobiDB-lite"/>
    </source>
</evidence>
<dbReference type="AlphaFoldDB" id="D7FV11"/>
<reference evidence="2 3" key="1">
    <citation type="journal article" date="2010" name="Nature">
        <title>The Ectocarpus genome and the independent evolution of multicellularity in brown algae.</title>
        <authorList>
            <person name="Cock J.M."/>
            <person name="Sterck L."/>
            <person name="Rouze P."/>
            <person name="Scornet D."/>
            <person name="Allen A.E."/>
            <person name="Amoutzias G."/>
            <person name="Anthouard V."/>
            <person name="Artiguenave F."/>
            <person name="Aury J.M."/>
            <person name="Badger J.H."/>
            <person name="Beszteri B."/>
            <person name="Billiau K."/>
            <person name="Bonnet E."/>
            <person name="Bothwell J.H."/>
            <person name="Bowler C."/>
            <person name="Boyen C."/>
            <person name="Brownlee C."/>
            <person name="Carrano C.J."/>
            <person name="Charrier B."/>
            <person name="Cho G.Y."/>
            <person name="Coelho S.M."/>
            <person name="Collen J."/>
            <person name="Corre E."/>
            <person name="Da Silva C."/>
            <person name="Delage L."/>
            <person name="Delaroque N."/>
            <person name="Dittami S.M."/>
            <person name="Doulbeau S."/>
            <person name="Elias M."/>
            <person name="Farnham G."/>
            <person name="Gachon C.M."/>
            <person name="Gschloessl B."/>
            <person name="Heesch S."/>
            <person name="Jabbari K."/>
            <person name="Jubin C."/>
            <person name="Kawai H."/>
            <person name="Kimura K."/>
            <person name="Kloareg B."/>
            <person name="Kupper F.C."/>
            <person name="Lang D."/>
            <person name="Le Bail A."/>
            <person name="Leblanc C."/>
            <person name="Lerouge P."/>
            <person name="Lohr M."/>
            <person name="Lopez P.J."/>
            <person name="Martens C."/>
            <person name="Maumus F."/>
            <person name="Michel G."/>
            <person name="Miranda-Saavedra D."/>
            <person name="Morales J."/>
            <person name="Moreau H."/>
            <person name="Motomura T."/>
            <person name="Nagasato C."/>
            <person name="Napoli C.A."/>
            <person name="Nelson D.R."/>
            <person name="Nyvall-Collen P."/>
            <person name="Peters A.F."/>
            <person name="Pommier C."/>
            <person name="Potin P."/>
            <person name="Poulain J."/>
            <person name="Quesneville H."/>
            <person name="Read B."/>
            <person name="Rensing S.A."/>
            <person name="Ritter A."/>
            <person name="Rousvoal S."/>
            <person name="Samanta M."/>
            <person name="Samson G."/>
            <person name="Schroeder D.C."/>
            <person name="Segurens B."/>
            <person name="Strittmatter M."/>
            <person name="Tonon T."/>
            <person name="Tregear J.W."/>
            <person name="Valentin K."/>
            <person name="von Dassow P."/>
            <person name="Yamagishi T."/>
            <person name="Van de Peer Y."/>
            <person name="Wincker P."/>
        </authorList>
    </citation>
    <scope>NUCLEOTIDE SEQUENCE [LARGE SCALE GENOMIC DNA]</scope>
    <source>
        <strain evidence="3">Ec32 / CCAP1310/4</strain>
    </source>
</reference>
<feature type="compositionally biased region" description="Acidic residues" evidence="1">
    <location>
        <begin position="252"/>
        <end position="261"/>
    </location>
</feature>
<protein>
    <submittedName>
        <fullName evidence="2">Uncharacterized protein</fullName>
    </submittedName>
</protein>